<dbReference type="Proteomes" id="UP000032160">
    <property type="component" value="Chromosome I"/>
</dbReference>
<feature type="region of interest" description="Disordered" evidence="1">
    <location>
        <begin position="80"/>
        <end position="99"/>
    </location>
</feature>
<reference evidence="3 4" key="1">
    <citation type="journal article" date="2014" name="Front. Genet.">
        <title>Genome and metabolic network of "Candidatus Phaeomarinobacter ectocarpi" Ec32, a new candidate genus of Alphaproteobacteria frequently associated with brown algae.</title>
        <authorList>
            <person name="Dittami S.M."/>
            <person name="Barbeyron T."/>
            <person name="Boyen C."/>
            <person name="Cambefort J."/>
            <person name="Collet G."/>
            <person name="Delage L."/>
            <person name="Gobet A."/>
            <person name="Groisillier A."/>
            <person name="Leblanc C."/>
            <person name="Michel G."/>
            <person name="Scornet D."/>
            <person name="Siegel A."/>
            <person name="Tapia J.E."/>
            <person name="Tonon T."/>
        </authorList>
    </citation>
    <scope>NUCLEOTIDE SEQUENCE [LARGE SCALE GENOMIC DNA]</scope>
    <source>
        <strain evidence="3 4">Ec32</strain>
    </source>
</reference>
<dbReference type="InterPro" id="IPR046093">
    <property type="entry name" value="DUF6111"/>
</dbReference>
<gene>
    <name evidence="3" type="ORF">BN1012_Phect552</name>
</gene>
<keyword evidence="4" id="KW-1185">Reference proteome</keyword>
<feature type="transmembrane region" description="Helical" evidence="2">
    <location>
        <begin position="42"/>
        <end position="62"/>
    </location>
</feature>
<protein>
    <submittedName>
        <fullName evidence="3">Uncharacterized protein</fullName>
    </submittedName>
</protein>
<keyword evidence="2" id="KW-0472">Membrane</keyword>
<dbReference type="KEGG" id="pect:BN1012_Phect552"/>
<sequence>MLRIVLIQLLLFAIPFIVWALYVLMVQRRSLAAGGAFNDAPIVWLLGAGTAMVAAGLVYLAVFSGTPAGEGQYVPPRLEDGRIIPGHIEPTGTAPIEAE</sequence>
<dbReference type="HOGENOM" id="CLU_182933_0_0_5"/>
<keyword evidence="2" id="KW-1133">Transmembrane helix</keyword>
<dbReference type="Pfam" id="PF19606">
    <property type="entry name" value="DUF6111"/>
    <property type="match status" value="1"/>
</dbReference>
<keyword evidence="2" id="KW-0812">Transmembrane</keyword>
<evidence type="ECO:0000313" key="4">
    <source>
        <dbReference type="Proteomes" id="UP000032160"/>
    </source>
</evidence>
<dbReference type="RefSeq" id="WP_043949630.1">
    <property type="nucleotide sequence ID" value="NZ_HG966617.1"/>
</dbReference>
<dbReference type="STRING" id="1458461.BN1012_Phect552"/>
<evidence type="ECO:0000313" key="3">
    <source>
        <dbReference type="EMBL" id="CDO58766.1"/>
    </source>
</evidence>
<accession>X5MLX5</accession>
<evidence type="ECO:0000256" key="1">
    <source>
        <dbReference type="SAM" id="MobiDB-lite"/>
    </source>
</evidence>
<dbReference type="EMBL" id="HG966617">
    <property type="protein sequence ID" value="CDO58766.1"/>
    <property type="molecule type" value="Genomic_DNA"/>
</dbReference>
<dbReference type="AlphaFoldDB" id="X5MLX5"/>
<proteinExistence type="predicted"/>
<name>X5MLX5_9HYPH</name>
<evidence type="ECO:0000256" key="2">
    <source>
        <dbReference type="SAM" id="Phobius"/>
    </source>
</evidence>
<organism evidence="3 4">
    <name type="scientific">Candidatus Phaeomarinibacter ectocarpi</name>
    <dbReference type="NCBI Taxonomy" id="1458461"/>
    <lineage>
        <taxon>Bacteria</taxon>
        <taxon>Pseudomonadati</taxon>
        <taxon>Pseudomonadota</taxon>
        <taxon>Alphaproteobacteria</taxon>
        <taxon>Hyphomicrobiales</taxon>
        <taxon>Parvibaculaceae</taxon>
        <taxon>Candidatus Phaeomarinibacter</taxon>
    </lineage>
</organism>
<dbReference type="OrthoDB" id="7366326at2"/>